<evidence type="ECO:0000259" key="5">
    <source>
        <dbReference type="PROSITE" id="PS51175"/>
    </source>
</evidence>
<keyword evidence="2 4" id="KW-0732">Signal</keyword>
<dbReference type="InterPro" id="IPR005084">
    <property type="entry name" value="CBM6"/>
</dbReference>
<dbReference type="Pfam" id="PF03422">
    <property type="entry name" value="CBM_6"/>
    <property type="match status" value="1"/>
</dbReference>
<feature type="chain" id="PRO_5046268511" evidence="4">
    <location>
        <begin position="31"/>
        <end position="1089"/>
    </location>
</feature>
<dbReference type="Proteomes" id="UP000730482">
    <property type="component" value="Unassembled WGS sequence"/>
</dbReference>
<feature type="domain" description="CBM6" evidence="5">
    <location>
        <begin position="308"/>
        <end position="446"/>
    </location>
</feature>
<dbReference type="Pfam" id="PF21365">
    <property type="entry name" value="Glyco_hydro_31_3rd"/>
    <property type="match status" value="1"/>
</dbReference>
<dbReference type="PANTHER" id="PTHR43863:SF2">
    <property type="entry name" value="MALTASE-GLUCOAMYLASE"/>
    <property type="match status" value="1"/>
</dbReference>
<evidence type="ECO:0000313" key="6">
    <source>
        <dbReference type="EMBL" id="MBS2553520.1"/>
    </source>
</evidence>
<gene>
    <name evidence="6" type="ORF">KGQ19_42370</name>
</gene>
<dbReference type="RefSeq" id="WP_212020163.1">
    <property type="nucleotide sequence ID" value="NZ_JAAFYZ010000261.1"/>
</dbReference>
<dbReference type="Pfam" id="PF17137">
    <property type="entry name" value="DUF5110"/>
    <property type="match status" value="1"/>
</dbReference>
<dbReference type="Pfam" id="PF16990">
    <property type="entry name" value="CBM_35"/>
    <property type="match status" value="1"/>
</dbReference>
<dbReference type="Gene3D" id="2.60.120.260">
    <property type="entry name" value="Galactose-binding domain-like"/>
    <property type="match status" value="2"/>
</dbReference>
<keyword evidence="7" id="KW-1185">Reference proteome</keyword>
<dbReference type="EMBL" id="JAAFYZ010000261">
    <property type="protein sequence ID" value="MBS2553520.1"/>
    <property type="molecule type" value="Genomic_DNA"/>
</dbReference>
<comment type="similarity">
    <text evidence="1 3">Belongs to the glycosyl hydrolase 31 family.</text>
</comment>
<dbReference type="Gene3D" id="3.20.20.80">
    <property type="entry name" value="Glycosidases"/>
    <property type="match status" value="1"/>
</dbReference>
<dbReference type="InterPro" id="IPR048395">
    <property type="entry name" value="Glyco_hydro_31_C"/>
</dbReference>
<proteinExistence type="inferred from homology"/>
<comment type="caution">
    <text evidence="6">The sequence shown here is derived from an EMBL/GenBank/DDBJ whole genome shotgun (WGS) entry which is preliminary data.</text>
</comment>
<dbReference type="PROSITE" id="PS51175">
    <property type="entry name" value="CBM6"/>
    <property type="match status" value="2"/>
</dbReference>
<dbReference type="InterPro" id="IPR017853">
    <property type="entry name" value="GH"/>
</dbReference>
<evidence type="ECO:0000256" key="2">
    <source>
        <dbReference type="ARBA" id="ARBA00022729"/>
    </source>
</evidence>
<name>A0ABS5L598_9ACTN</name>
<dbReference type="CDD" id="cd04083">
    <property type="entry name" value="CBM35_Lmo2446-like"/>
    <property type="match status" value="1"/>
</dbReference>
<reference evidence="6 7" key="1">
    <citation type="submission" date="2020-02" db="EMBL/GenBank/DDBJ databases">
        <title>Acidophilic actinobacteria isolated from forest soil.</title>
        <authorList>
            <person name="Golinska P."/>
        </authorList>
    </citation>
    <scope>NUCLEOTIDE SEQUENCE [LARGE SCALE GENOMIC DNA]</scope>
    <source>
        <strain evidence="6 7">NL8</strain>
    </source>
</reference>
<dbReference type="InterPro" id="IPR013780">
    <property type="entry name" value="Glyco_hydro_b"/>
</dbReference>
<dbReference type="InterPro" id="IPR000322">
    <property type="entry name" value="Glyco_hydro_31_TIM"/>
</dbReference>
<evidence type="ECO:0000256" key="4">
    <source>
        <dbReference type="SAM" id="SignalP"/>
    </source>
</evidence>
<dbReference type="SUPFAM" id="SSF51445">
    <property type="entry name" value="(Trans)glycosidases"/>
    <property type="match status" value="1"/>
</dbReference>
<dbReference type="SMART" id="SM00606">
    <property type="entry name" value="CBD_IV"/>
    <property type="match status" value="2"/>
</dbReference>
<accession>A0ABS5L598</accession>
<keyword evidence="3" id="KW-0378">Hydrolase</keyword>
<dbReference type="InterPro" id="IPR008979">
    <property type="entry name" value="Galactose-bd-like_sf"/>
</dbReference>
<evidence type="ECO:0000313" key="7">
    <source>
        <dbReference type="Proteomes" id="UP000730482"/>
    </source>
</evidence>
<protein>
    <submittedName>
        <fullName evidence="6">Carbohydrate-binding protein</fullName>
    </submittedName>
</protein>
<dbReference type="InterPro" id="IPR033403">
    <property type="entry name" value="DUF5110"/>
</dbReference>
<evidence type="ECO:0000256" key="3">
    <source>
        <dbReference type="RuleBase" id="RU361185"/>
    </source>
</evidence>
<dbReference type="SUPFAM" id="SSF49785">
    <property type="entry name" value="Galactose-binding domain-like"/>
    <property type="match status" value="2"/>
</dbReference>
<evidence type="ECO:0000256" key="1">
    <source>
        <dbReference type="ARBA" id="ARBA00007806"/>
    </source>
</evidence>
<dbReference type="Gene3D" id="2.60.40.1180">
    <property type="entry name" value="Golgi alpha-mannosidase II"/>
    <property type="match status" value="2"/>
</dbReference>
<dbReference type="InterPro" id="IPR051816">
    <property type="entry name" value="Glycosyl_Hydrolase_31"/>
</dbReference>
<organism evidence="6 7">
    <name type="scientific">Catenulispora pinistramenti</name>
    <dbReference type="NCBI Taxonomy" id="2705254"/>
    <lineage>
        <taxon>Bacteria</taxon>
        <taxon>Bacillati</taxon>
        <taxon>Actinomycetota</taxon>
        <taxon>Actinomycetes</taxon>
        <taxon>Catenulisporales</taxon>
        <taxon>Catenulisporaceae</taxon>
        <taxon>Catenulispora</taxon>
    </lineage>
</organism>
<dbReference type="PANTHER" id="PTHR43863">
    <property type="entry name" value="HYDROLASE, PUTATIVE (AFU_ORTHOLOGUE AFUA_1G03140)-RELATED"/>
    <property type="match status" value="1"/>
</dbReference>
<feature type="domain" description="CBM6" evidence="5">
    <location>
        <begin position="158"/>
        <end position="287"/>
    </location>
</feature>
<dbReference type="Pfam" id="PF01055">
    <property type="entry name" value="Glyco_hydro_31_2nd"/>
    <property type="match status" value="1"/>
</dbReference>
<sequence>MRPRPPRRARRRAATAAVTAGLVLAGTLTAAVSASASSSPAASAAATIASKHAVVSGDARFEVLSPTLIRTEYAGNGVFENDPTFNAVGRDGFVPTHFTQKVVNGWLTIDTGQTRLRYKVGSGPFGAANLSITERAGQQTVTAGPWTPKPVPSCQFGALCEAEGLDLNGLSVASDHSGYTGSGFVAGFTDSGNSLSFRVTAATAGTYQLATRYANATGGDGKDVTRTLSVSADGGPAATLSLPTTADWNTWAVATVPVTLKAGDNTVTVAHAASDSGNVNLDSLAVVPTGSAYPGPGAPQSQPCPFGTICEAESGALIGGASLQDDHNDYSGAGFVGGLSSTAASDAIALTGVPRAGSYQLQLRYANWQTDSSQTGAAGPRTISVAVGSGAGSGTPATTSLAPTSSWDSWRTVSIPVTLAAGDNTVTIGCPTTDACHVNLDTVAVVKDNTPLLAPHAPLGGYRRGLDGQNGEVVTTPGLLYQDGWSLVDDTTSAVLDSAAHKVSQRPSNGGKPYQDGYVFSYGQNYQQGLKDLATLTGPSELLPRWAYGVWYSEYYNHTAADYENTILPTFRSQGVPLDVLVTDTDFKAGSTWDGWEMDPSKFPDPNAYFAWAHSQGLHTTLNVHPSIQQTDPQYSQALAAAGGTLPSCGTGQYCFDWGNPAQLSAYFGLHQQIQNQGDDFWWLDWCCDSSTSSLPGVTPDSWINQNYAWDTDSTVGRGFAFSRAYSSLNAAGYSGSMGLATGPWADKRTTVHFTGDTTSSWATLAMEVGYTPGESASTGLSAVSHDIGGFNNAGDQTAGAEPGSTKLPDDLYARWVQLGAFQPVDRLHGNHSDRLPWQYGPAAKDSAEKFLNLREDLVPYTYTLAHQAATTGVPVTRPTYLQYPDQQDAYAFDGSEYFYGPNVLVAPVTTSGASATTQVWFPAGSSWTDYFTGQTYQGGTVQNVTTGLDTMPVFIKSGGIMATRSGNVTNDDQNPLTDATVTVAEGAPGSFSLYEDNGTTTNTAQSATTEINYGGHRLTIAPAKGSFTGQVRQRAWTVEFENAQQPSSVSVNGVRLASGKWTWDAASHTLTVSAPAQSVRQGLVVSYR</sequence>
<feature type="signal peptide" evidence="4">
    <location>
        <begin position="1"/>
        <end position="30"/>
    </location>
</feature>
<dbReference type="SUPFAM" id="SSF51011">
    <property type="entry name" value="Glycosyl hydrolase domain"/>
    <property type="match status" value="1"/>
</dbReference>
<keyword evidence="3" id="KW-0326">Glycosidase</keyword>
<dbReference type="InterPro" id="IPR006584">
    <property type="entry name" value="Cellulose-bd_IV"/>
</dbReference>